<dbReference type="PANTHER" id="PTHR11932">
    <property type="entry name" value="CULLIN"/>
    <property type="match status" value="1"/>
</dbReference>
<dbReference type="eggNOG" id="KOG2166">
    <property type="taxonomic scope" value="Eukaryota"/>
</dbReference>
<evidence type="ECO:0000313" key="6">
    <source>
        <dbReference type="Proteomes" id="UP000000803"/>
    </source>
</evidence>
<dbReference type="InterPro" id="IPR059120">
    <property type="entry name" value="Cullin-like_AB"/>
</dbReference>
<evidence type="ECO:0000313" key="4">
    <source>
        <dbReference type="EMBL" id="AAL39711.1"/>
    </source>
</evidence>
<dbReference type="SMART" id="SM00182">
    <property type="entry name" value="CULLIN"/>
    <property type="match status" value="1"/>
</dbReference>
<reference evidence="3 6" key="7">
    <citation type="journal article" date="2005" name="PLoS Comput. Biol.">
        <title>Combined evidence annotation of transposable elements in genome sequences.</title>
        <authorList>
            <person name="Quesneville H."/>
            <person name="Bergman C.M."/>
            <person name="Andrieu O."/>
            <person name="Autard D."/>
            <person name="Nouaud D."/>
            <person name="Ashburner M."/>
            <person name="Anxolabehere D."/>
        </authorList>
    </citation>
    <scope>NUCLEOTIDE SEQUENCE [LARGE SCALE GENOMIC DNA]</scope>
    <source>
        <strain evidence="6">Berkeley</strain>
    </source>
</reference>
<comment type="similarity">
    <text evidence="1">Belongs to the cullin family.</text>
</comment>
<dbReference type="SMR" id="Q9VU33"/>
<evidence type="ECO:0000259" key="2">
    <source>
        <dbReference type="PROSITE" id="PS50069"/>
    </source>
</evidence>
<reference evidence="3 6" key="6">
    <citation type="journal article" date="2002" name="Genome Biol.">
        <title>Heterochromatic sequences in a Drosophila whole-genome shotgun assembly.</title>
        <authorList>
            <person name="Hoskins R.A."/>
            <person name="Smith C.D."/>
            <person name="Carlson J.W."/>
            <person name="Carvalho A.B."/>
            <person name="Halpern A."/>
            <person name="Kaminker J.S."/>
            <person name="Kennedy C."/>
            <person name="Mungall C.J."/>
            <person name="Sullivan B.A."/>
            <person name="Sutton G.G."/>
            <person name="Yasuhara J.C."/>
            <person name="Wakimoto B.T."/>
            <person name="Myers E.W."/>
            <person name="Celniker S.E."/>
            <person name="Rubin G.M."/>
            <person name="Karpen G.H."/>
        </authorList>
    </citation>
    <scope>NUCLEOTIDE SEQUENCE [LARGE SCALE GENOMIC DNA]</scope>
    <source>
        <strain evidence="6">Berkeley</strain>
    </source>
</reference>
<protein>
    <submittedName>
        <fullName evidence="3">Cullin 6</fullName>
    </submittedName>
    <submittedName>
        <fullName evidence="4">LD29662p</fullName>
    </submittedName>
</protein>
<dbReference type="VEuPathDB" id="VectorBase:FBgn0036332"/>
<dbReference type="Bgee" id="FBgn0036332">
    <property type="expression patterns" value="Expressed in midgut large flat cell (Drosophila) in digestive tract and 40 other cell types or tissues"/>
</dbReference>
<reference evidence="3 6" key="1">
    <citation type="journal article" date="2000" name="Science">
        <title>The genome sequence of Drosophila melanogaster.</title>
        <authorList>
            <person name="Adams M.D."/>
            <person name="Celniker S.E."/>
            <person name="Holt R.A."/>
            <person name="Evans C.A."/>
            <person name="Gocayne J.D."/>
            <person name="Amanatides P.G."/>
            <person name="Scherer S.E."/>
            <person name="Li P.W."/>
            <person name="Hoskins R.A."/>
            <person name="Galle R.F."/>
            <person name="George R.A."/>
            <person name="Lewis S.E."/>
            <person name="Richards S."/>
            <person name="Ashburner M."/>
            <person name="Henderson S.N."/>
            <person name="Sutton G.G."/>
            <person name="Wortman J.R."/>
            <person name="Yandell M.D."/>
            <person name="Zhang Q."/>
            <person name="Chen L.X."/>
            <person name="Brandon R.C."/>
            <person name="Rogers Y.H."/>
            <person name="Blazej R.G."/>
            <person name="Champe M."/>
            <person name="Pfeiffer B.D."/>
            <person name="Wan K.H."/>
            <person name="Doyle C."/>
            <person name="Baxter E.G."/>
            <person name="Helt G."/>
            <person name="Nelson C.R."/>
            <person name="Gabor G.L."/>
            <person name="Abril J.F."/>
            <person name="Agbayani A."/>
            <person name="An H.J."/>
            <person name="Andrews-Pfannkoch C."/>
            <person name="Baldwin D."/>
            <person name="Ballew R.M."/>
            <person name="Basu A."/>
            <person name="Baxendale J."/>
            <person name="Bayraktaroglu L."/>
            <person name="Beasley E.M."/>
            <person name="Beeson K.Y."/>
            <person name="Benos P.V."/>
            <person name="Berman B.P."/>
            <person name="Bhandari D."/>
            <person name="Bolshakov S."/>
            <person name="Borkova D."/>
            <person name="Botchan M.R."/>
            <person name="Bouck J."/>
            <person name="Brokstein P."/>
            <person name="Brottier P."/>
            <person name="Burtis K.C."/>
            <person name="Busam D.A."/>
            <person name="Butler H."/>
            <person name="Cadieu E."/>
            <person name="Center A."/>
            <person name="Chandra I."/>
            <person name="Cherry J.M."/>
            <person name="Cawley S."/>
            <person name="Dahlke C."/>
            <person name="Davenport L.B."/>
            <person name="Davies P."/>
            <person name="de Pablos B."/>
            <person name="Delcher A."/>
            <person name="Deng Z."/>
            <person name="Mays A.D."/>
            <person name="Dew I."/>
            <person name="Dietz S.M."/>
            <person name="Dodson K."/>
            <person name="Doup L.E."/>
            <person name="Downes M."/>
            <person name="Dugan-Rocha S."/>
            <person name="Dunkov B.C."/>
            <person name="Dunn P."/>
            <person name="Durbin K.J."/>
            <person name="Evangelista C.C."/>
            <person name="Ferraz C."/>
            <person name="Ferriera S."/>
            <person name="Fleischmann W."/>
            <person name="Fosler C."/>
            <person name="Gabrielian A.E."/>
            <person name="Garg N.S."/>
            <person name="Gelbart W.M."/>
            <person name="Glasser K."/>
            <person name="Glodek A."/>
            <person name="Gong F."/>
            <person name="Gorrell J.H."/>
            <person name="Gu Z."/>
            <person name="Guan P."/>
            <person name="Harris M."/>
            <person name="Harris N.L."/>
            <person name="Harvey D."/>
            <person name="Heiman T.J."/>
            <person name="Hernandez J.R."/>
            <person name="Houck J."/>
            <person name="Hostin D."/>
            <person name="Houston K.A."/>
            <person name="Howland T.J."/>
            <person name="Wei M.H."/>
            <person name="Ibegwam C."/>
            <person name="Jalali M."/>
            <person name="Kalush F."/>
            <person name="Karpen G.H."/>
            <person name="Ke Z."/>
            <person name="Kennison J.A."/>
            <person name="Ketchum K.A."/>
            <person name="Kimmel B.E."/>
            <person name="Kodira C.D."/>
            <person name="Kraft C."/>
            <person name="Kravitz S."/>
            <person name="Kulp D."/>
            <person name="Lai Z."/>
            <person name="Lasko P."/>
            <person name="Lei Y."/>
            <person name="Levitsky A.A."/>
            <person name="Li J."/>
            <person name="Li Z."/>
            <person name="Liang Y."/>
            <person name="Lin X."/>
            <person name="Liu X."/>
            <person name="Mattei B."/>
            <person name="McIntosh T.C."/>
            <person name="McLeod M.P."/>
            <person name="McPherson D."/>
            <person name="Merkulov G."/>
            <person name="Milshina N.V."/>
            <person name="Mobarry C."/>
            <person name="Morris J."/>
            <person name="Moshrefi A."/>
            <person name="Mount S.M."/>
            <person name="Moy M."/>
            <person name="Murphy B."/>
            <person name="Murphy L."/>
            <person name="Muzny D.M."/>
            <person name="Nelson D.L."/>
            <person name="Nelson D.R."/>
            <person name="Nelson K.A."/>
            <person name="Nixon K."/>
            <person name="Nusskern D.R."/>
            <person name="Pacleb J.M."/>
            <person name="Palazzolo M."/>
            <person name="Pittman G.S."/>
            <person name="Pan S."/>
            <person name="Pollard J."/>
            <person name="Puri V."/>
            <person name="Reese M.G."/>
            <person name="Reinert K."/>
            <person name="Remington K."/>
            <person name="Saunders R.D."/>
            <person name="Scheeler F."/>
            <person name="Shen H."/>
            <person name="Shue B.C."/>
            <person name="Siden-Kiamos I."/>
            <person name="Simpson M."/>
            <person name="Skupski M.P."/>
            <person name="Smith T."/>
            <person name="Spier E."/>
            <person name="Spradling A.C."/>
            <person name="Stapleton M."/>
            <person name="Strong R."/>
            <person name="Sun E."/>
            <person name="Svirskas R."/>
            <person name="Tector C."/>
            <person name="Turner R."/>
            <person name="Venter E."/>
            <person name="Wang A.H."/>
            <person name="Wang X."/>
            <person name="Wang Z.Y."/>
            <person name="Wassarman D.A."/>
            <person name="Weinstock G.M."/>
            <person name="Weissenbach J."/>
            <person name="Williams S.M."/>
            <person name="WoodageT"/>
            <person name="Worley K.C."/>
            <person name="Wu D."/>
            <person name="Yang S."/>
            <person name="Yao Q.A."/>
            <person name="Ye J."/>
            <person name="Yeh R.F."/>
            <person name="Zaveri J.S."/>
            <person name="Zhan M."/>
            <person name="Zhang G."/>
            <person name="Zhao Q."/>
            <person name="Zheng L."/>
            <person name="Zheng X.H."/>
            <person name="Zhong F.N."/>
            <person name="Zhong W."/>
            <person name="Zhou X."/>
            <person name="Zhu S."/>
            <person name="Zhu X."/>
            <person name="Smith H.O."/>
            <person name="Gibbs R.A."/>
            <person name="Myers E.W."/>
            <person name="Rubin G.M."/>
            <person name="Venter J.C."/>
        </authorList>
    </citation>
    <scope>NUCLEOTIDE SEQUENCE [LARGE SCALE GENOMIC DNA]</scope>
    <source>
        <strain evidence="6">Berkeley</strain>
    </source>
</reference>
<dbReference type="InterPro" id="IPR016159">
    <property type="entry name" value="Cullin_repeat-like_dom_sf"/>
</dbReference>
<keyword evidence="6" id="KW-1185">Reference proteome</keyword>
<dbReference type="OMA" id="DFRPKCF"/>
<dbReference type="InParanoid" id="Q9VU33"/>
<dbReference type="Pfam" id="PF10557">
    <property type="entry name" value="Cullin_Nedd8"/>
    <property type="match status" value="1"/>
</dbReference>
<dbReference type="EMBL" id="AE014296">
    <property type="protein sequence ID" value="AAF49858.1"/>
    <property type="molecule type" value="Genomic_DNA"/>
</dbReference>
<evidence type="ECO:0000313" key="3">
    <source>
        <dbReference type="EMBL" id="AAF49858.1"/>
    </source>
</evidence>
<dbReference type="GO" id="GO:0031146">
    <property type="term" value="P:SCF-dependent proteasomal ubiquitin-dependent protein catabolic process"/>
    <property type="evidence" value="ECO:0000318"/>
    <property type="project" value="GO_Central"/>
</dbReference>
<dbReference type="BioGRID-ORCS" id="39474">
    <property type="hits" value="0 hits in 1 CRISPR screen"/>
</dbReference>
<reference evidence="3" key="13">
    <citation type="journal article" date="2015" name="Genome Res.">
        <title>The Release 6 reference sequence of the Drosophila melanogaster genome.</title>
        <authorList>
            <person name="Hoskins R.A."/>
            <person name="Carlson J.W."/>
            <person name="Wan K.H."/>
            <person name="Park S."/>
            <person name="Mendez I."/>
            <person name="Galle S.E."/>
            <person name="Booth B.W."/>
            <person name="Pfeiffer B.D."/>
            <person name="George R.A."/>
            <person name="Svirskas R."/>
            <person name="Krzywinski M."/>
            <person name="Schein J."/>
            <person name="Accardo M.C."/>
            <person name="Damia E."/>
            <person name="Messina G."/>
            <person name="Mendez-Lago M."/>
            <person name="de Pablos B."/>
            <person name="Demakova O.V."/>
            <person name="Andreyeva E.N."/>
            <person name="Boldyreva L.V."/>
            <person name="Marra M."/>
            <person name="Carvalho A.B."/>
            <person name="Dimitri P."/>
            <person name="Villasante A."/>
            <person name="Zhimulev I.F."/>
            <person name="Rubin G.M."/>
            <person name="Karpen G.H."/>
            <person name="Celniker S.E."/>
        </authorList>
    </citation>
    <scope>NUCLEOTIDE SEQUENCE</scope>
</reference>
<dbReference type="KEGG" id="dme:Dmel_CG11261"/>
<dbReference type="FunCoup" id="Q9VU33">
    <property type="interactions" value="354"/>
</dbReference>
<dbReference type="PaxDb" id="7227-FBpp0075633"/>
<dbReference type="GO" id="GO:0030674">
    <property type="term" value="F:protein-macromolecule adaptor activity"/>
    <property type="evidence" value="ECO:0000318"/>
    <property type="project" value="GO_Central"/>
</dbReference>
<dbReference type="SUPFAM" id="SSF46785">
    <property type="entry name" value="Winged helix' DNA-binding domain"/>
    <property type="match status" value="1"/>
</dbReference>
<reference evidence="3" key="8">
    <citation type="submission" date="2006-08" db="EMBL/GenBank/DDBJ databases">
        <authorList>
            <person name="Celniker S."/>
            <person name="Carlson J."/>
            <person name="Wan K."/>
            <person name="Frise E."/>
            <person name="Hoskins R."/>
            <person name="Park S."/>
            <person name="Svirskas R."/>
            <person name="Rubin G."/>
        </authorList>
    </citation>
    <scope>NUCLEOTIDE SEQUENCE</scope>
</reference>
<dbReference type="IntAct" id="Q9VU33">
    <property type="interactions" value="1"/>
</dbReference>
<dbReference type="GO" id="GO:0019005">
    <property type="term" value="C:SCF ubiquitin ligase complex"/>
    <property type="evidence" value="ECO:0000250"/>
    <property type="project" value="FlyBase"/>
</dbReference>
<dbReference type="CTD" id="39474"/>
<dbReference type="SUPFAM" id="SSF74788">
    <property type="entry name" value="Cullin repeat-like"/>
    <property type="match status" value="1"/>
</dbReference>
<reference evidence="6" key="4">
    <citation type="journal article" date="2002" name="Genome Biol.">
        <title>Annotation of the Drosophila melanogaster euchromatic genome: a systematic review.</title>
        <authorList>
            <person name="Misra S."/>
            <person name="Crosby M.A."/>
            <person name="Mungall C.J."/>
            <person name="Matthews B.B."/>
            <person name="Campbell K.S."/>
            <person name="Hradecky P."/>
            <person name="Huang Y."/>
            <person name="Kaminker J.S."/>
            <person name="Millburn G.H."/>
            <person name="Prochnik S.E."/>
            <person name="Smith C.D."/>
            <person name="Tupy J.L."/>
            <person name="Whitfied E.J."/>
            <person name="Bayraktaroglu L."/>
            <person name="Berman B.P."/>
            <person name="Bettencourt B.R."/>
            <person name="Celniker S.E."/>
            <person name="de Grey A.D."/>
            <person name="Drysdale R.A."/>
            <person name="Harris N.L."/>
            <person name="Richter J."/>
            <person name="Russo S."/>
            <person name="Schroeder A.J."/>
            <person name="Shu S.Q."/>
            <person name="Stapleton M."/>
            <person name="Yamada C."/>
            <person name="Ashburner M."/>
            <person name="Gelbart W.M."/>
            <person name="Rubin G.M."/>
            <person name="Lewis S.E."/>
        </authorList>
    </citation>
    <scope>GENOME REANNOTATION</scope>
    <source>
        <strain evidence="6">Berkeley</strain>
    </source>
</reference>
<reference evidence="3" key="11">
    <citation type="journal article" date="2015" name="G3 (Bethesda)">
        <title>Gene Model Annotations for Drosophila melanogaster: Impact of High-Throughput Data.</title>
        <authorList>
            <consortium name="FlyBase Consortium"/>
            <person name="Matthews B.B."/>
            <person name="Dos Santos G."/>
            <person name="Crosby M.A."/>
            <person name="Emmert D.B."/>
            <person name="St Pierre S.E."/>
            <person name="Gramates L.S."/>
            <person name="Zhou P."/>
            <person name="Schroeder A.J."/>
            <person name="Falls K."/>
            <person name="Strelets V."/>
            <person name="Russo S.M."/>
            <person name="Gelbart W.M."/>
            <person name="null"/>
        </authorList>
    </citation>
    <scope>NUCLEOTIDE SEQUENCE</scope>
</reference>
<dbReference type="FlyBase" id="FBgn0036332">
    <property type="gene designation" value="Cul6"/>
</dbReference>
<name>Q9VU33_DROME</name>
<reference evidence="3" key="14">
    <citation type="submission" date="2022-11" db="EMBL/GenBank/DDBJ databases">
        <title>Drosophila melanogaster release 4 sequence.</title>
        <authorList>
            <consortium name="Berkeley Drosophila Genome Project"/>
            <person name="Celniker S."/>
            <person name="Carlson J."/>
            <person name="Wan K."/>
            <person name="Pfeiffer B."/>
            <person name="Frise E."/>
            <person name="George R."/>
            <person name="Hoskins R."/>
            <person name="Stapleton M."/>
            <person name="Pacleb J."/>
            <person name="Park S."/>
            <person name="Svirskas R."/>
            <person name="Smith E."/>
            <person name="Yu C."/>
            <person name="Rubin G."/>
        </authorList>
    </citation>
    <scope>NUCLEOTIDE SEQUENCE</scope>
</reference>
<evidence type="ECO:0000256" key="1">
    <source>
        <dbReference type="PROSITE-ProRule" id="PRU00330"/>
    </source>
</evidence>
<reference evidence="3" key="12">
    <citation type="journal article" date="2015" name="G3 (Bethesda)">
        <title>Gene Model Annotations for Drosophila melanogaster: The Rule-Benders.</title>
        <authorList>
            <consortium name="FlyBase Consortium"/>
            <person name="Crosby M.A."/>
            <person name="Gramates L.S."/>
            <person name="Dos Santos G."/>
            <person name="Matthews B.B."/>
            <person name="St Pierre S.E."/>
            <person name="Zhou P."/>
            <person name="Schroeder A.J."/>
            <person name="Falls K."/>
            <person name="Emmert D.B."/>
            <person name="Russo S.M."/>
            <person name="Gelbart W.M."/>
            <person name="null"/>
        </authorList>
    </citation>
    <scope>NUCLEOTIDE SEQUENCE</scope>
</reference>
<reference evidence="3 6" key="10">
    <citation type="journal article" date="2007" name="Science">
        <title>Sequence finishing and mapping of Drosophila melanogaster heterochromatin.</title>
        <authorList>
            <person name="Hoskins R.A."/>
            <person name="Carlson J.W."/>
            <person name="Kennedy C."/>
            <person name="Acevedo D."/>
            <person name="Evans-Holm M."/>
            <person name="Frise E."/>
            <person name="Wan K.H."/>
            <person name="Park S."/>
            <person name="Mendez-Lago M."/>
            <person name="Rossi F."/>
            <person name="Villasante A."/>
            <person name="Dimitri P."/>
            <person name="Karpen G.H."/>
            <person name="Celniker S.E."/>
        </authorList>
    </citation>
    <scope>NUCLEOTIDE SEQUENCE [LARGE SCALE GENOMIC DNA]</scope>
    <source>
        <strain evidence="6">Berkeley</strain>
    </source>
</reference>
<dbReference type="GO" id="GO:0016567">
    <property type="term" value="P:protein ubiquitination"/>
    <property type="evidence" value="ECO:0000318"/>
    <property type="project" value="GO_Central"/>
</dbReference>
<dbReference type="HOGENOM" id="CLU_004747_6_1_1"/>
<dbReference type="Gene3D" id="1.10.10.10">
    <property type="entry name" value="Winged helix-like DNA-binding domain superfamily/Winged helix DNA-binding domain"/>
    <property type="match status" value="1"/>
</dbReference>
<dbReference type="STRING" id="7227.FBpp0075633"/>
<dbReference type="InterPro" id="IPR016158">
    <property type="entry name" value="Cullin_homology"/>
</dbReference>
<reference evidence="3" key="15">
    <citation type="submission" date="2022-11" db="EMBL/GenBank/DDBJ databases">
        <authorList>
            <consortium name="FlyBase"/>
        </authorList>
    </citation>
    <scope>NUCLEOTIDE SEQUENCE</scope>
</reference>
<dbReference type="AlphaFoldDB" id="Q9VU33"/>
<dbReference type="InterPro" id="IPR019559">
    <property type="entry name" value="Cullin_neddylation_domain"/>
</dbReference>
<reference evidence="6" key="3">
    <citation type="journal article" date="2002" name="Genome Biol.">
        <title>Finishing a whole-genome shotgun: release 3 of the Drosophila melanogaster euchromatic genome sequence.</title>
        <authorList>
            <person name="Celniker S.E."/>
            <person name="Wheeler D.A."/>
            <person name="Kronmiller B."/>
            <person name="Carlson J.W."/>
            <person name="Halpern A."/>
            <person name="Patel S."/>
            <person name="Adams M."/>
            <person name="Champe M."/>
            <person name="Dugan S.P."/>
            <person name="Frise E."/>
            <person name="Hodgson A."/>
            <person name="George R.A."/>
            <person name="Hoskins R.A."/>
            <person name="Laverty T."/>
            <person name="Muzny D.M."/>
            <person name="Nelson C.R."/>
            <person name="Pacleb J.M."/>
            <person name="Park S."/>
            <person name="Pfeiffer B.D."/>
            <person name="Richards S."/>
            <person name="Sodergren E.J."/>
            <person name="Svirskas R."/>
            <person name="Tabor P.E."/>
            <person name="Wan K."/>
            <person name="Stapleton M."/>
            <person name="Sutton G.G."/>
            <person name="Venter C."/>
            <person name="Weinstock G."/>
            <person name="Scherer S.E."/>
            <person name="Myers E.W."/>
            <person name="Gibbs R.A."/>
            <person name="Rubin G.M."/>
        </authorList>
    </citation>
    <scope>NUCLEOTIDE SEQUENCE [LARGE SCALE GENOMIC DNA]</scope>
    <source>
        <strain evidence="6">Berkeley</strain>
    </source>
</reference>
<dbReference type="GO" id="GO:0031625">
    <property type="term" value="F:ubiquitin protein ligase binding"/>
    <property type="evidence" value="ECO:0000250"/>
    <property type="project" value="FlyBase"/>
</dbReference>
<dbReference type="Gene3D" id="1.20.1310.10">
    <property type="entry name" value="Cullin Repeats"/>
    <property type="match status" value="2"/>
</dbReference>
<dbReference type="AGR" id="FB:FBgn0036332"/>
<evidence type="ECO:0000313" key="5">
    <source>
        <dbReference type="FlyBase" id="FBgn0036332"/>
    </source>
</evidence>
<dbReference type="EMBL" id="AY069566">
    <property type="protein sequence ID" value="AAL39711.1"/>
    <property type="molecule type" value="mRNA"/>
</dbReference>
<reference evidence="4" key="2">
    <citation type="submission" date="2001-12" db="EMBL/GenBank/DDBJ databases">
        <authorList>
            <person name="Stapleton M."/>
            <person name="Brokstein P."/>
            <person name="Hong L."/>
            <person name="Agbayani A."/>
            <person name="Carlson J."/>
            <person name="Champe M."/>
            <person name="Chavez C."/>
            <person name="Dorsett V."/>
            <person name="Farfan D."/>
            <person name="Frise E."/>
            <person name="George R."/>
            <person name="Gonzalez M."/>
            <person name="Guarin H."/>
            <person name="Li P."/>
            <person name="Liao G."/>
            <person name="Miranda A."/>
            <person name="Mungall C.J."/>
            <person name="Nunoo J."/>
            <person name="Pacleb J."/>
            <person name="Paragas V."/>
            <person name="Park S."/>
            <person name="Phouanenavong S."/>
            <person name="Wan K."/>
            <person name="Yu C."/>
            <person name="Lewis S.E."/>
            <person name="Rubin G.M."/>
            <person name="Celniker S."/>
        </authorList>
    </citation>
    <scope>NUCLEOTIDE SEQUENCE</scope>
    <source>
        <strain evidence="4">Berkeley</strain>
    </source>
</reference>
<gene>
    <name evidence="3 5" type="primary">Cul6</name>
    <name evidence="3" type="synonym">CUL6</name>
    <name evidence="3" type="synonym">Cullin6</name>
    <name evidence="3" type="synonym">Dmel\CG11261</name>
    <name evidence="3 5" type="ORF">CG11261</name>
    <name evidence="3" type="ORF">Dmel_CG11261</name>
</gene>
<dbReference type="SUPFAM" id="SSF75632">
    <property type="entry name" value="Cullin homology domain"/>
    <property type="match status" value="1"/>
</dbReference>
<reference evidence="3 6" key="9">
    <citation type="journal article" date="2007" name="Science">
        <title>The Release 5.1 annotation of Drosophila melanogaster heterochromatin.</title>
        <authorList>
            <person name="Smith C.D."/>
            <person name="Shu S."/>
            <person name="Mungall C.J."/>
            <person name="Karpen G.H."/>
        </authorList>
    </citation>
    <scope>NUCLEOTIDE SEQUENCE [LARGE SCALE GENOMIC DNA]</scope>
    <source>
        <strain evidence="6">Berkeley</strain>
    </source>
</reference>
<sequence length="670" mass="79926">MNRVKRISNYFDSMLPLIDNILQVVNQIFDDYTSFDGQKLMHLYHLIYKQCAAERNWNNPAQKNGRSLYIVLSDCLMKRLKNIAWVMENQLDDNKPIRLIAKYLEHWVPYQRSCEKLNLACYHFNRNWVERERLKGDKETYPIYRLAMISWKELVFEPSVTILAAIRLILSQMPREYNKSLEYQVYQVLQSIVELYANDKYQDVSLPSRIDKIFTEKVMDFYKSTTLHEFQKIVVSNDYKDFKHFLRYACLAMPEIENGTQFKAILKRYLAARLQETRLSGKDYIQAFLGLCRGPLQRALRDHTKLAEVVDAVCKEEINRKGQIIDPTRLLVTYANELMTKRQESEEAIIDELKRIVKCVEFLSDEYKFIDMYLKALRIRQINETSTSDGVESIMYSLLNKKMANFVTRCIYVQLRDVDKLRTLKKEFQDHLNSKGIKLGFDFRPKCFKNDGSFENFNLTLPDELQQAWKEFRIFYEARKLQSKAIIQLNNELSSGEITCHLNQSVYILEVSTLQMAVLMLFNRHERFTEQELVTALGVELETLQEALKQIKFLVYIEVNKVNYIEINMDFTNRKRRLFCNEPLPRKMRKIEEKSEIELKIRRDKQVDAAIVRIMKGQKQLEYSELISLVYEELKDRVKPQVSFIKKRLDYLVEREYLERDNYYNIYRYL</sequence>
<dbReference type="UCSC" id="CG11261-RA">
    <property type="organism name" value="d. melanogaster"/>
</dbReference>
<dbReference type="Proteomes" id="UP000000803">
    <property type="component" value="Chromosome 3L"/>
</dbReference>
<dbReference type="GO" id="GO:0030163">
    <property type="term" value="P:protein catabolic process"/>
    <property type="evidence" value="ECO:0000250"/>
    <property type="project" value="FlyBase"/>
</dbReference>
<dbReference type="InterPro" id="IPR045093">
    <property type="entry name" value="Cullin"/>
</dbReference>
<dbReference type="InterPro" id="IPR036317">
    <property type="entry name" value="Cullin_homology_sf"/>
</dbReference>
<reference evidence="6" key="5">
    <citation type="journal article" date="2002" name="Genome Biol.">
        <title>The transposable elements of the Drosophila melanogaster euchromatin: a genomics perspective.</title>
        <authorList>
            <person name="Kaminker J.S."/>
            <person name="Bergman C.M."/>
            <person name="Kronmiller B."/>
            <person name="Carlson J."/>
            <person name="Svirskas R."/>
            <person name="Patel S."/>
            <person name="Frise E."/>
            <person name="Wheeler D.A."/>
            <person name="Lewis S.E."/>
            <person name="Rubin G.M."/>
            <person name="Ashburner M."/>
            <person name="Celniker S.E."/>
        </authorList>
    </citation>
    <scope>NUCLEOTIDE SEQUENCE [LARGE SCALE GENOMIC DNA]</scope>
    <source>
        <strain evidence="6">Berkeley</strain>
    </source>
</reference>
<accession>Q9VU33</accession>
<dbReference type="RefSeq" id="NP_648620.1">
    <property type="nucleotide sequence ID" value="NM_140363.3"/>
</dbReference>
<dbReference type="InterPro" id="IPR036388">
    <property type="entry name" value="WH-like_DNA-bd_sf"/>
</dbReference>
<dbReference type="Pfam" id="PF26557">
    <property type="entry name" value="Cullin_AB"/>
    <property type="match status" value="1"/>
</dbReference>
<dbReference type="OrthoDB" id="1431934at2759"/>
<dbReference type="Gene3D" id="3.30.230.130">
    <property type="entry name" value="Cullin, Chain C, Domain 2"/>
    <property type="match status" value="1"/>
</dbReference>
<dbReference type="SMART" id="SM00884">
    <property type="entry name" value="Cullin_Nedd8"/>
    <property type="match status" value="1"/>
</dbReference>
<organism evidence="3 6">
    <name type="scientific">Drosophila melanogaster</name>
    <name type="common">Fruit fly</name>
    <dbReference type="NCBI Taxonomy" id="7227"/>
    <lineage>
        <taxon>Eukaryota</taxon>
        <taxon>Metazoa</taxon>
        <taxon>Ecdysozoa</taxon>
        <taxon>Arthropoda</taxon>
        <taxon>Hexapoda</taxon>
        <taxon>Insecta</taxon>
        <taxon>Pterygota</taxon>
        <taxon>Neoptera</taxon>
        <taxon>Endopterygota</taxon>
        <taxon>Diptera</taxon>
        <taxon>Brachycera</taxon>
        <taxon>Muscomorpha</taxon>
        <taxon>Ephydroidea</taxon>
        <taxon>Drosophilidae</taxon>
        <taxon>Drosophila</taxon>
        <taxon>Sophophora</taxon>
    </lineage>
</organism>
<dbReference type="PROSITE" id="PS50069">
    <property type="entry name" value="CULLIN_2"/>
    <property type="match status" value="1"/>
</dbReference>
<dbReference type="GeneID" id="39474"/>
<feature type="domain" description="Cullin family profile" evidence="2">
    <location>
        <begin position="326"/>
        <end position="552"/>
    </location>
</feature>
<proteinExistence type="evidence at transcript level"/>
<dbReference type="InterPro" id="IPR036390">
    <property type="entry name" value="WH_DNA-bd_sf"/>
</dbReference>